<proteinExistence type="predicted"/>
<dbReference type="Proteomes" id="UP000319836">
    <property type="component" value="Unassembled WGS sequence"/>
</dbReference>
<protein>
    <submittedName>
        <fullName evidence="1">Uncharacterized protein</fullName>
    </submittedName>
</protein>
<dbReference type="EMBL" id="VBPA01000189">
    <property type="protein sequence ID" value="TMQ70654.1"/>
    <property type="molecule type" value="Genomic_DNA"/>
</dbReference>
<evidence type="ECO:0000313" key="1">
    <source>
        <dbReference type="EMBL" id="TMQ70654.1"/>
    </source>
</evidence>
<evidence type="ECO:0000313" key="2">
    <source>
        <dbReference type="Proteomes" id="UP000319836"/>
    </source>
</evidence>
<reference evidence="1 2" key="1">
    <citation type="journal article" date="2019" name="Nat. Microbiol.">
        <title>Mediterranean grassland soil C-N compound turnover is dependent on rainfall and depth, and is mediated by genomically divergent microorganisms.</title>
        <authorList>
            <person name="Diamond S."/>
            <person name="Andeer P.F."/>
            <person name="Li Z."/>
            <person name="Crits-Christoph A."/>
            <person name="Burstein D."/>
            <person name="Anantharaman K."/>
            <person name="Lane K.R."/>
            <person name="Thomas B.C."/>
            <person name="Pan C."/>
            <person name="Northen T.R."/>
            <person name="Banfield J.F."/>
        </authorList>
    </citation>
    <scope>NUCLEOTIDE SEQUENCE [LARGE SCALE GENOMIC DNA]</scope>
    <source>
        <strain evidence="1">WS_10</strain>
    </source>
</reference>
<dbReference type="AlphaFoldDB" id="A0A538U435"/>
<name>A0A538U435_UNCEI</name>
<gene>
    <name evidence="1" type="ORF">E6K80_07920</name>
</gene>
<comment type="caution">
    <text evidence="1">The sequence shown here is derived from an EMBL/GenBank/DDBJ whole genome shotgun (WGS) entry which is preliminary data.</text>
</comment>
<accession>A0A538U435</accession>
<sequence length="96" mass="10681">MSLALHAGHQTVLRERSVLAADRRRLVALHGIVHQVRPSVRRAEIDSVVDLLAGHVIHRGVVAVVCEHDETGEAALLHQSIEVFSHGFSRRWEIAE</sequence>
<organism evidence="1 2">
    <name type="scientific">Eiseniibacteriota bacterium</name>
    <dbReference type="NCBI Taxonomy" id="2212470"/>
    <lineage>
        <taxon>Bacteria</taxon>
        <taxon>Candidatus Eiseniibacteriota</taxon>
    </lineage>
</organism>